<organism evidence="1 2">
    <name type="scientific">Abeliophyllum distichum</name>
    <dbReference type="NCBI Taxonomy" id="126358"/>
    <lineage>
        <taxon>Eukaryota</taxon>
        <taxon>Viridiplantae</taxon>
        <taxon>Streptophyta</taxon>
        <taxon>Embryophyta</taxon>
        <taxon>Tracheophyta</taxon>
        <taxon>Spermatophyta</taxon>
        <taxon>Magnoliopsida</taxon>
        <taxon>eudicotyledons</taxon>
        <taxon>Gunneridae</taxon>
        <taxon>Pentapetalae</taxon>
        <taxon>asterids</taxon>
        <taxon>lamiids</taxon>
        <taxon>Lamiales</taxon>
        <taxon>Oleaceae</taxon>
        <taxon>Forsythieae</taxon>
        <taxon>Abeliophyllum</taxon>
    </lineage>
</organism>
<sequence>MNFSTESRIATVRRNQTQSRPCYTNALRKFMDQGVHVINDVKMDEITVDFEKIDEAPVGGDEINLSETDDLIDLDPRISEVEPQTTPAEKLECLYVDRFDPLKELQIGSGSKKI</sequence>
<comment type="caution">
    <text evidence="1">The sequence shown here is derived from an EMBL/GenBank/DDBJ whole genome shotgun (WGS) entry which is preliminary data.</text>
</comment>
<evidence type="ECO:0000313" key="1">
    <source>
        <dbReference type="EMBL" id="KAL2532469.1"/>
    </source>
</evidence>
<gene>
    <name evidence="1" type="ORF">Adt_05820</name>
</gene>
<proteinExistence type="predicted"/>
<name>A0ABD1V559_9LAMI</name>
<reference evidence="2" key="1">
    <citation type="submission" date="2024-07" db="EMBL/GenBank/DDBJ databases">
        <title>Two chromosome-level genome assemblies of Korean endemic species Abeliophyllum distichum and Forsythia ovata (Oleaceae).</title>
        <authorList>
            <person name="Jang H."/>
        </authorList>
    </citation>
    <scope>NUCLEOTIDE SEQUENCE [LARGE SCALE GENOMIC DNA]</scope>
</reference>
<dbReference type="Proteomes" id="UP001604336">
    <property type="component" value="Unassembled WGS sequence"/>
</dbReference>
<dbReference type="AlphaFoldDB" id="A0ABD1V559"/>
<accession>A0ABD1V559</accession>
<dbReference type="EMBL" id="JBFOLK010000002">
    <property type="protein sequence ID" value="KAL2532469.1"/>
    <property type="molecule type" value="Genomic_DNA"/>
</dbReference>
<protein>
    <submittedName>
        <fullName evidence="1">Uncharacterized protein</fullName>
    </submittedName>
</protein>
<evidence type="ECO:0000313" key="2">
    <source>
        <dbReference type="Proteomes" id="UP001604336"/>
    </source>
</evidence>
<keyword evidence="2" id="KW-1185">Reference proteome</keyword>